<dbReference type="InterPro" id="IPR038361">
    <property type="entry name" value="THDPS_M_sf"/>
</dbReference>
<feature type="binding site" evidence="7">
    <location>
        <position position="165"/>
    </location>
    <ligand>
        <name>Mg(2+)</name>
        <dbReference type="ChEBI" id="CHEBI:18420"/>
        <label>2</label>
        <note>ligand shared between trimeric partners</note>
    </ligand>
</feature>
<evidence type="ECO:0000313" key="10">
    <source>
        <dbReference type="Proteomes" id="UP000318710"/>
    </source>
</evidence>
<dbReference type="InterPro" id="IPR011004">
    <property type="entry name" value="Trimer_LpxA-like_sf"/>
</dbReference>
<comment type="similarity">
    <text evidence="7">Belongs to the type 2 tetrahydrodipicolinate N-succinyltransferase family.</text>
</comment>
<dbReference type="Gene3D" id="3.30.70.2010">
    <property type="match status" value="1"/>
</dbReference>
<keyword evidence="7" id="KW-0479">Metal-binding</keyword>
<comment type="subunit">
    <text evidence="7">Homotrimer.</text>
</comment>
<dbReference type="InterPro" id="IPR001451">
    <property type="entry name" value="Hexapep"/>
</dbReference>
<feature type="binding site" evidence="7">
    <location>
        <position position="264"/>
    </location>
    <ligand>
        <name>succinyl-CoA</name>
        <dbReference type="ChEBI" id="CHEBI:57292"/>
    </ligand>
</feature>
<keyword evidence="6 7" id="KW-0012">Acyltransferase</keyword>
<dbReference type="CDD" id="cd04649">
    <property type="entry name" value="LbH_THP_succinylT_putative"/>
    <property type="match status" value="1"/>
</dbReference>
<dbReference type="InterPro" id="IPR026586">
    <property type="entry name" value="Type2_DapD"/>
</dbReference>
<keyword evidence="3 7" id="KW-0808">Transferase</keyword>
<accession>A0A520N3J9</accession>
<dbReference type="GO" id="GO:0009089">
    <property type="term" value="P:lysine biosynthetic process via diaminopimelate"/>
    <property type="evidence" value="ECO:0007669"/>
    <property type="project" value="UniProtKB-UniRule"/>
</dbReference>
<feature type="binding site" evidence="7">
    <location>
        <position position="183"/>
    </location>
    <ligand>
        <name>succinyl-CoA</name>
        <dbReference type="ChEBI" id="CHEBI:57292"/>
    </ligand>
</feature>
<dbReference type="InterPro" id="IPR032784">
    <property type="entry name" value="THDPS_M"/>
</dbReference>
<dbReference type="GO" id="GO:0008666">
    <property type="term" value="F:2,3,4,5-tetrahydropyridine-2,6-dicarboxylate N-succinyltransferase activity"/>
    <property type="evidence" value="ECO:0007669"/>
    <property type="project" value="UniProtKB-UniRule"/>
</dbReference>
<dbReference type="UniPathway" id="UPA00034">
    <property type="reaction ID" value="UER00019"/>
</dbReference>
<comment type="caution">
    <text evidence="7">Lacks conserved residue(s) required for the propagation of feature annotation.</text>
</comment>
<feature type="binding site" evidence="7">
    <location>
        <position position="247"/>
    </location>
    <ligand>
        <name>succinyl-CoA</name>
        <dbReference type="ChEBI" id="CHEBI:57292"/>
    </ligand>
</feature>
<proteinExistence type="inferred from homology"/>
<dbReference type="GO" id="GO:0000287">
    <property type="term" value="F:magnesium ion binding"/>
    <property type="evidence" value="ECO:0007669"/>
    <property type="project" value="UniProtKB-UniRule"/>
</dbReference>
<feature type="binding site" evidence="7">
    <location>
        <position position="224"/>
    </location>
    <ligand>
        <name>succinyl-CoA</name>
        <dbReference type="ChEBI" id="CHEBI:57292"/>
    </ligand>
</feature>
<keyword evidence="2 7" id="KW-0028">Amino-acid biosynthesis</keyword>
<comment type="caution">
    <text evidence="9">The sequence shown here is derived from an EMBL/GenBank/DDBJ whole genome shotgun (WGS) entry which is preliminary data.</text>
</comment>
<evidence type="ECO:0000256" key="1">
    <source>
        <dbReference type="ARBA" id="ARBA00022490"/>
    </source>
</evidence>
<dbReference type="Gene3D" id="3.30.60.70">
    <property type="entry name" value="Trimeric LpxA-like enzymes"/>
    <property type="match status" value="1"/>
</dbReference>
<keyword evidence="1 7" id="KW-0963">Cytoplasm</keyword>
<feature type="domain" description="2,3,4,5-tetrahydropyridine-2,6-dicarboxylate N-succinyltransferase middle" evidence="8">
    <location>
        <begin position="92"/>
        <end position="131"/>
    </location>
</feature>
<evidence type="ECO:0000256" key="5">
    <source>
        <dbReference type="ARBA" id="ARBA00023154"/>
    </source>
</evidence>
<feature type="binding site" evidence="7">
    <location>
        <begin position="239"/>
        <end position="240"/>
    </location>
    <ligand>
        <name>succinyl-CoA</name>
        <dbReference type="ChEBI" id="CHEBI:57292"/>
    </ligand>
</feature>
<evidence type="ECO:0000313" key="9">
    <source>
        <dbReference type="EMBL" id="RZO28048.1"/>
    </source>
</evidence>
<evidence type="ECO:0000256" key="7">
    <source>
        <dbReference type="HAMAP-Rule" id="MF_02122"/>
    </source>
</evidence>
<protein>
    <recommendedName>
        <fullName evidence="7">2,3,4,5-tetrahydropyridine-2,6-dicarboxylate N-succinyltransferase</fullName>
        <ecNumber evidence="7">2.3.1.117</ecNumber>
    </recommendedName>
    <alternativeName>
        <fullName evidence="7">Tetrahydrodipicolinate N-succinyltransferase</fullName>
        <shortName evidence="7">THDP succinyltransferase</shortName>
        <shortName evidence="7">THP succinyltransferase</shortName>
    </alternativeName>
    <alternativeName>
        <fullName evidence="7">Tetrahydropicolinate succinylase</fullName>
    </alternativeName>
</protein>
<evidence type="ECO:0000259" key="8">
    <source>
        <dbReference type="Pfam" id="PF14789"/>
    </source>
</evidence>
<evidence type="ECO:0000256" key="2">
    <source>
        <dbReference type="ARBA" id="ARBA00022605"/>
    </source>
</evidence>
<dbReference type="Proteomes" id="UP000318710">
    <property type="component" value="Unassembled WGS sequence"/>
</dbReference>
<keyword evidence="4 7" id="KW-0220">Diaminopimelate biosynthesis</keyword>
<dbReference type="Pfam" id="PF14789">
    <property type="entry name" value="THDPS_M"/>
    <property type="match status" value="1"/>
</dbReference>
<sequence length="304" mass="33035">MKIHGEGIATISESGQMLDVYFPNIEFGEKKTDYKILQITSGTQEIIKLEWTKNDLDKPINKVSDAYFKLHLISNKFVLPNTINLDGLFECLPNVAWTNKGPISIYEIEGKLNESKCRNNDLFIRSLDKFPCLTDYIIPKKVRIADASRVRLGAYLSEGTTIMHEGFVNFNAGTLGKAMIEGRISAGVIIGDNSDLGGGSSTMGTLSGGNDTKISVGKNCLLGANSGIGISLGDNCTVEAGLYVTAGTKINVIEKDNNKEIIVKARELSGKSNLLLMRDSLSGKVVAKNNKSKSSLNKILHKND</sequence>
<dbReference type="GO" id="GO:0005737">
    <property type="term" value="C:cytoplasm"/>
    <property type="evidence" value="ECO:0007669"/>
    <property type="project" value="UniProtKB-SubCell"/>
</dbReference>
<evidence type="ECO:0000256" key="4">
    <source>
        <dbReference type="ARBA" id="ARBA00022915"/>
    </source>
</evidence>
<evidence type="ECO:0000256" key="3">
    <source>
        <dbReference type="ARBA" id="ARBA00022679"/>
    </source>
</evidence>
<organism evidence="9 10">
    <name type="scientific">SAR86 cluster bacterium</name>
    <dbReference type="NCBI Taxonomy" id="2030880"/>
    <lineage>
        <taxon>Bacteria</taxon>
        <taxon>Pseudomonadati</taxon>
        <taxon>Pseudomonadota</taxon>
        <taxon>Gammaproteobacteria</taxon>
        <taxon>SAR86 cluster</taxon>
    </lineage>
</organism>
<gene>
    <name evidence="7" type="primary">dapD</name>
    <name evidence="9" type="ORF">EVA93_01785</name>
</gene>
<dbReference type="EC" id="2.3.1.117" evidence="7"/>
<keyword evidence="5 7" id="KW-0457">Lysine biosynthesis</keyword>
<feature type="active site" description="Acyl-anhydride intermediate" evidence="7">
    <location>
        <position position="181"/>
    </location>
</feature>
<keyword evidence="7" id="KW-0460">Magnesium</keyword>
<feature type="binding site" evidence="7">
    <location>
        <position position="198"/>
    </location>
    <ligand>
        <name>succinyl-CoA</name>
        <dbReference type="ChEBI" id="CHEBI:57292"/>
    </ligand>
</feature>
<dbReference type="GO" id="GO:0019877">
    <property type="term" value="P:diaminopimelate biosynthetic process"/>
    <property type="evidence" value="ECO:0007669"/>
    <property type="project" value="UniProtKB-UniRule"/>
</dbReference>
<name>A0A520N3J9_9GAMM</name>
<reference evidence="9 10" key="1">
    <citation type="submission" date="2019-02" db="EMBL/GenBank/DDBJ databases">
        <title>Prokaryotic population dynamics and viral predation in marine succession experiment using metagenomics: the confinement effect.</title>
        <authorList>
            <person name="Haro-Moreno J.M."/>
            <person name="Rodriguez-Valera F."/>
            <person name="Lopez-Perez M."/>
        </authorList>
    </citation>
    <scope>NUCLEOTIDE SEQUENCE [LARGE SCALE GENOMIC DNA]</scope>
    <source>
        <strain evidence="9">MED-G160</strain>
    </source>
</reference>
<comment type="catalytic activity">
    <reaction evidence="7">
        <text>(S)-2,3,4,5-tetrahydrodipicolinate + succinyl-CoA + H2O = (S)-2-succinylamino-6-oxoheptanedioate + CoA</text>
        <dbReference type="Rhea" id="RHEA:17325"/>
        <dbReference type="ChEBI" id="CHEBI:15377"/>
        <dbReference type="ChEBI" id="CHEBI:15685"/>
        <dbReference type="ChEBI" id="CHEBI:16845"/>
        <dbReference type="ChEBI" id="CHEBI:57287"/>
        <dbReference type="ChEBI" id="CHEBI:57292"/>
        <dbReference type="EC" id="2.3.1.117"/>
    </reaction>
</comment>
<dbReference type="HAMAP" id="MF_02122">
    <property type="entry name" value="DapD_type2"/>
    <property type="match status" value="1"/>
</dbReference>
<evidence type="ECO:0000256" key="6">
    <source>
        <dbReference type="ARBA" id="ARBA00023315"/>
    </source>
</evidence>
<dbReference type="AlphaFoldDB" id="A0A520N3J9"/>
<feature type="binding site" evidence="7">
    <location>
        <position position="201"/>
    </location>
    <ligand>
        <name>succinyl-CoA</name>
        <dbReference type="ChEBI" id="CHEBI:57292"/>
    </ligand>
</feature>
<comment type="subcellular location">
    <subcellularLocation>
        <location evidence="7">Cytoplasm</location>
    </subcellularLocation>
</comment>
<dbReference type="EMBL" id="SHBF01000006">
    <property type="protein sequence ID" value="RZO28048.1"/>
    <property type="molecule type" value="Genomic_DNA"/>
</dbReference>
<dbReference type="Gene3D" id="2.160.10.10">
    <property type="entry name" value="Hexapeptide repeat proteins"/>
    <property type="match status" value="1"/>
</dbReference>
<comment type="pathway">
    <text evidence="7">Amino-acid biosynthesis; L-lysine biosynthesis via DAP pathway; LL-2,6-diaminopimelate from (S)-tetrahydrodipicolinate (succinylase route): step 1/3.</text>
</comment>
<dbReference type="Pfam" id="PF14602">
    <property type="entry name" value="Hexapep_2"/>
    <property type="match status" value="1"/>
</dbReference>
<comment type="function">
    <text evidence="7">Catalyzes the conversion of the cyclic tetrahydrodipicolinate (THDP) into the acyclic N-succinyl-L-2-amino-6-oxopimelate using succinyl-CoA.</text>
</comment>
<dbReference type="SUPFAM" id="SSF51161">
    <property type="entry name" value="Trimeric LpxA-like enzymes"/>
    <property type="match status" value="1"/>
</dbReference>